<evidence type="ECO:0000256" key="3">
    <source>
        <dbReference type="ARBA" id="ARBA00022806"/>
    </source>
</evidence>
<feature type="domain" description="Helicase C-terminal" evidence="7">
    <location>
        <begin position="550"/>
        <end position="698"/>
    </location>
</feature>
<keyword evidence="2" id="KW-0378">Hydrolase</keyword>
<dbReference type="InterPro" id="IPR027417">
    <property type="entry name" value="P-loop_NTPase"/>
</dbReference>
<evidence type="ECO:0000313" key="8">
    <source>
        <dbReference type="EMBL" id="GAA5145628.1"/>
    </source>
</evidence>
<dbReference type="PROSITE" id="PS51192">
    <property type="entry name" value="HELICASE_ATP_BIND_1"/>
    <property type="match status" value="1"/>
</dbReference>
<dbReference type="Gene3D" id="3.40.50.300">
    <property type="entry name" value="P-loop containing nucleotide triphosphate hydrolases"/>
    <property type="match status" value="1"/>
</dbReference>
<name>A0ABP9PLI2_9ACTN</name>
<feature type="region of interest" description="Disordered" evidence="5">
    <location>
        <begin position="1"/>
        <end position="23"/>
    </location>
</feature>
<dbReference type="Proteomes" id="UP001500221">
    <property type="component" value="Unassembled WGS sequence"/>
</dbReference>
<evidence type="ECO:0000313" key="9">
    <source>
        <dbReference type="Proteomes" id="UP001500221"/>
    </source>
</evidence>
<dbReference type="InterPro" id="IPR000330">
    <property type="entry name" value="SNF2_N"/>
</dbReference>
<accession>A0ABP9PLI2</accession>
<dbReference type="InterPro" id="IPR001650">
    <property type="entry name" value="Helicase_C-like"/>
</dbReference>
<comment type="caution">
    <text evidence="8">The sequence shown here is derived from an EMBL/GenBank/DDBJ whole genome shotgun (WGS) entry which is preliminary data.</text>
</comment>
<keyword evidence="1" id="KW-0547">Nucleotide-binding</keyword>
<dbReference type="Pfam" id="PF00176">
    <property type="entry name" value="SNF2-rel_dom"/>
    <property type="match status" value="1"/>
</dbReference>
<dbReference type="PANTHER" id="PTHR45766:SF3">
    <property type="entry name" value="DNA ANNEALING HELICASE AND ENDONUCLEASE ZRANB3"/>
    <property type="match status" value="1"/>
</dbReference>
<dbReference type="SMART" id="SM00487">
    <property type="entry name" value="DEXDc"/>
    <property type="match status" value="1"/>
</dbReference>
<protein>
    <recommendedName>
        <fullName evidence="10">DEAD/DEAH box helicase</fullName>
    </recommendedName>
</protein>
<evidence type="ECO:0000256" key="1">
    <source>
        <dbReference type="ARBA" id="ARBA00022741"/>
    </source>
</evidence>
<dbReference type="EMBL" id="BAABKG010000002">
    <property type="protein sequence ID" value="GAA5145628.1"/>
    <property type="molecule type" value="Genomic_DNA"/>
</dbReference>
<dbReference type="SMART" id="SM00490">
    <property type="entry name" value="HELICc"/>
    <property type="match status" value="1"/>
</dbReference>
<evidence type="ECO:0000256" key="5">
    <source>
        <dbReference type="SAM" id="MobiDB-lite"/>
    </source>
</evidence>
<keyword evidence="3" id="KW-0347">Helicase</keyword>
<reference evidence="9" key="1">
    <citation type="journal article" date="2019" name="Int. J. Syst. Evol. Microbiol.">
        <title>The Global Catalogue of Microorganisms (GCM) 10K type strain sequencing project: providing services to taxonomists for standard genome sequencing and annotation.</title>
        <authorList>
            <consortium name="The Broad Institute Genomics Platform"/>
            <consortium name="The Broad Institute Genome Sequencing Center for Infectious Disease"/>
            <person name="Wu L."/>
            <person name="Ma J."/>
        </authorList>
    </citation>
    <scope>NUCLEOTIDE SEQUENCE [LARGE SCALE GENOMIC DNA]</scope>
    <source>
        <strain evidence="9">JCM 18459</strain>
    </source>
</reference>
<feature type="compositionally biased region" description="Low complexity" evidence="5">
    <location>
        <begin position="1"/>
        <end position="14"/>
    </location>
</feature>
<sequence length="722" mass="77987">MARGGQRQHGATRTTTRRRGRELDNEGIIPVLARAVREVEGAAQRGRVKPAARIKFQVVAMLAREERQRVKLDPELPEGQRAEQLKRLDGIGTILAKTTARDTTLLSLLAEDAFVPDAARILRQDMLEAAGVETADVPRPPSTTNGHANGHANGRTHVVDLDRQVVPRSVLSRQLANPFLRPDFAGAHRAPQARRLAGWELIEPLLESFERAAGGATSCMALPEESSVKAPVGLELMHHQAQVVAAAAAGHRTFLLADEPGLGKTAQALLAAQAADAYPLLVVVPSVVKTNWAREVGLWTPHRTATVVHGNGDTMDGFADIVIVNYEILDRHVGWLGSHGFGGMVVDEAHFIKNKTSQRSQFVLQTADRIRERTARPLMVALTGTPLINDIDDFRAIWQFLGWIDEKMPCAELMERLEATGQTPIDPGFYPAARSAVIDLGIVRRRKVDVASDIPARRIADLPVELEGEVGRSIRAAERELARRLVERYDTALATRRSGAVVDGIDHALVRQVAAWEREGSGDKPAGGGENVFTMMRRIGQAKAGLAADYAAQLARSVGKVVFFAKHVDVMDTAEALFAQRGMKSASVRGDQTPKVRQANIDAFVNDPDVAVAVCSLTAAGVGLNLQVASNVVLAELSWTDAEQTQAIDRVHRIGQDQPVTAWRVIAAQTVDSKVAELIDSKAGLAARALDGSDDEVGSSADVQTEALVSLLTDALEARAAR</sequence>
<evidence type="ECO:0000259" key="6">
    <source>
        <dbReference type="PROSITE" id="PS51192"/>
    </source>
</evidence>
<dbReference type="Pfam" id="PF00271">
    <property type="entry name" value="Helicase_C"/>
    <property type="match status" value="1"/>
</dbReference>
<gene>
    <name evidence="8" type="ORF">GCM10023340_15280</name>
</gene>
<evidence type="ECO:0000259" key="7">
    <source>
        <dbReference type="PROSITE" id="PS51194"/>
    </source>
</evidence>
<evidence type="ECO:0000256" key="2">
    <source>
        <dbReference type="ARBA" id="ARBA00022801"/>
    </source>
</evidence>
<dbReference type="SUPFAM" id="SSF52540">
    <property type="entry name" value="P-loop containing nucleoside triphosphate hydrolases"/>
    <property type="match status" value="2"/>
</dbReference>
<dbReference type="InterPro" id="IPR038718">
    <property type="entry name" value="SNF2-like_sf"/>
</dbReference>
<dbReference type="InterPro" id="IPR014001">
    <property type="entry name" value="Helicase_ATP-bd"/>
</dbReference>
<keyword evidence="4" id="KW-0067">ATP-binding</keyword>
<dbReference type="PANTHER" id="PTHR45766">
    <property type="entry name" value="DNA ANNEALING HELICASE AND ENDONUCLEASE ZRANB3 FAMILY MEMBER"/>
    <property type="match status" value="1"/>
</dbReference>
<dbReference type="CDD" id="cd18793">
    <property type="entry name" value="SF2_C_SNF"/>
    <property type="match status" value="1"/>
</dbReference>
<dbReference type="Gene3D" id="3.40.50.10810">
    <property type="entry name" value="Tandem AAA-ATPase domain"/>
    <property type="match status" value="1"/>
</dbReference>
<feature type="domain" description="Helicase ATP-binding" evidence="6">
    <location>
        <begin position="245"/>
        <end position="404"/>
    </location>
</feature>
<proteinExistence type="predicted"/>
<evidence type="ECO:0000256" key="4">
    <source>
        <dbReference type="ARBA" id="ARBA00022840"/>
    </source>
</evidence>
<keyword evidence="9" id="KW-1185">Reference proteome</keyword>
<dbReference type="PROSITE" id="PS51194">
    <property type="entry name" value="HELICASE_CTER"/>
    <property type="match status" value="1"/>
</dbReference>
<dbReference type="RefSeq" id="WP_345456483.1">
    <property type="nucleotide sequence ID" value="NZ_BAABKG010000002.1"/>
</dbReference>
<evidence type="ECO:0008006" key="10">
    <source>
        <dbReference type="Google" id="ProtNLM"/>
    </source>
</evidence>
<dbReference type="InterPro" id="IPR049730">
    <property type="entry name" value="SNF2/RAD54-like_C"/>
</dbReference>
<organism evidence="8 9">
    <name type="scientific">Nocardioides marinquilinus</name>
    <dbReference type="NCBI Taxonomy" id="1210400"/>
    <lineage>
        <taxon>Bacteria</taxon>
        <taxon>Bacillati</taxon>
        <taxon>Actinomycetota</taxon>
        <taxon>Actinomycetes</taxon>
        <taxon>Propionibacteriales</taxon>
        <taxon>Nocardioidaceae</taxon>
        <taxon>Nocardioides</taxon>
    </lineage>
</organism>